<comment type="function">
    <text evidence="3">Catalyzes the NADPH-dependent reduction of beta-ketoacyl-ACP substrates to beta-hydroxyacyl-ACP products, the first reductive step in the elongation cycle of fatty acid biosynthesis.</text>
</comment>
<dbReference type="InterPro" id="IPR002347">
    <property type="entry name" value="SDR_fam"/>
</dbReference>
<dbReference type="PROSITE" id="PS00061">
    <property type="entry name" value="ADH_SHORT"/>
    <property type="match status" value="1"/>
</dbReference>
<dbReference type="NCBIfam" id="NF009466">
    <property type="entry name" value="PRK12826.1-2"/>
    <property type="match status" value="1"/>
</dbReference>
<proteinExistence type="inferred from homology"/>
<evidence type="ECO:0000313" key="6">
    <source>
        <dbReference type="Proteomes" id="UP000278907"/>
    </source>
</evidence>
<evidence type="ECO:0000313" key="5">
    <source>
        <dbReference type="EMBL" id="RKI10659.1"/>
    </source>
</evidence>
<sequence length="249" mass="25719">MSGFKEKVVLVTGGSRGIGRAVALAFAKAGASTVVISYVGNEAAAQETVGLLQQAGAKAEAIRFDLLDTAACAGAVDGVIKTHGRLDVLVNNAGLAVDGLVMRVKDEDWDKQLDANLRGPFALIRAASRPMMKQKSGAIINITSVVGEMGNPGQSAYSAAKAGLIGMTKSVAKELASRNIRVNAVSPGFIATDMTSHLDDELRQKMVGGIPLARLGNPDEVAGAVVFLASDAASYITGEVLKVNGGMYM</sequence>
<feature type="domain" description="Ketoreductase" evidence="4">
    <location>
        <begin position="7"/>
        <end position="188"/>
    </location>
</feature>
<dbReference type="NCBIfam" id="TIGR01830">
    <property type="entry name" value="3oxo_ACP_reduc"/>
    <property type="match status" value="1"/>
</dbReference>
<dbReference type="EC" id="1.1.1.100" evidence="3"/>
<evidence type="ECO:0000259" key="4">
    <source>
        <dbReference type="SMART" id="SM00822"/>
    </source>
</evidence>
<reference evidence="5 6" key="1">
    <citation type="submission" date="2018-09" db="EMBL/GenBank/DDBJ databases">
        <authorList>
            <person name="Livingstone P.G."/>
            <person name="Whitworth D.E."/>
        </authorList>
    </citation>
    <scope>NUCLEOTIDE SEQUENCE [LARGE SCALE GENOMIC DNA]</scope>
    <source>
        <strain evidence="5 6">CA031B</strain>
    </source>
</reference>
<dbReference type="InterPro" id="IPR011284">
    <property type="entry name" value="3oxo_ACP_reduc"/>
</dbReference>
<dbReference type="Pfam" id="PF13561">
    <property type="entry name" value="adh_short_C2"/>
    <property type="match status" value="1"/>
</dbReference>
<comment type="catalytic activity">
    <reaction evidence="3">
        <text>a (3R)-hydroxyacyl-[ACP] + NADP(+) = a 3-oxoacyl-[ACP] + NADPH + H(+)</text>
        <dbReference type="Rhea" id="RHEA:17397"/>
        <dbReference type="Rhea" id="RHEA-COMP:9916"/>
        <dbReference type="Rhea" id="RHEA-COMP:9945"/>
        <dbReference type="ChEBI" id="CHEBI:15378"/>
        <dbReference type="ChEBI" id="CHEBI:57783"/>
        <dbReference type="ChEBI" id="CHEBI:58349"/>
        <dbReference type="ChEBI" id="CHEBI:78776"/>
        <dbReference type="ChEBI" id="CHEBI:78827"/>
        <dbReference type="EC" id="1.1.1.100"/>
    </reaction>
</comment>
<keyword evidence="3" id="KW-0443">Lipid metabolism</keyword>
<dbReference type="InterPro" id="IPR020904">
    <property type="entry name" value="Sc_DH/Rdtase_CS"/>
</dbReference>
<evidence type="ECO:0000256" key="1">
    <source>
        <dbReference type="ARBA" id="ARBA00006484"/>
    </source>
</evidence>
<comment type="similarity">
    <text evidence="1 3">Belongs to the short-chain dehydrogenases/reductases (SDR) family.</text>
</comment>
<comment type="pathway">
    <text evidence="3">Lipid metabolism; fatty acid biosynthesis.</text>
</comment>
<keyword evidence="3" id="KW-0444">Lipid biosynthesis</keyword>
<dbReference type="NCBIfam" id="NF005559">
    <property type="entry name" value="PRK07231.1"/>
    <property type="match status" value="1"/>
</dbReference>
<organism evidence="5 6">
    <name type="scientific">Corallococcus praedator</name>
    <dbReference type="NCBI Taxonomy" id="2316724"/>
    <lineage>
        <taxon>Bacteria</taxon>
        <taxon>Pseudomonadati</taxon>
        <taxon>Myxococcota</taxon>
        <taxon>Myxococcia</taxon>
        <taxon>Myxococcales</taxon>
        <taxon>Cystobacterineae</taxon>
        <taxon>Myxococcaceae</taxon>
        <taxon>Corallococcus</taxon>
    </lineage>
</organism>
<gene>
    <name evidence="5" type="primary">fabG</name>
    <name evidence="5" type="ORF">D7Y13_12220</name>
</gene>
<dbReference type="InterPro" id="IPR036291">
    <property type="entry name" value="NAD(P)-bd_dom_sf"/>
</dbReference>
<dbReference type="Proteomes" id="UP000278907">
    <property type="component" value="Unassembled WGS sequence"/>
</dbReference>
<dbReference type="PANTHER" id="PTHR42879:SF2">
    <property type="entry name" value="3-OXOACYL-[ACYL-CARRIER-PROTEIN] REDUCTASE FABG"/>
    <property type="match status" value="1"/>
</dbReference>
<keyword evidence="6" id="KW-1185">Reference proteome</keyword>
<dbReference type="Gene3D" id="3.40.50.720">
    <property type="entry name" value="NAD(P)-binding Rossmann-like Domain"/>
    <property type="match status" value="1"/>
</dbReference>
<evidence type="ECO:0000256" key="2">
    <source>
        <dbReference type="ARBA" id="ARBA00023002"/>
    </source>
</evidence>
<evidence type="ECO:0000256" key="3">
    <source>
        <dbReference type="RuleBase" id="RU366074"/>
    </source>
</evidence>
<dbReference type="SMART" id="SM00822">
    <property type="entry name" value="PKS_KR"/>
    <property type="match status" value="1"/>
</dbReference>
<dbReference type="CDD" id="cd05333">
    <property type="entry name" value="BKR_SDR_c"/>
    <property type="match status" value="1"/>
</dbReference>
<dbReference type="InterPro" id="IPR050259">
    <property type="entry name" value="SDR"/>
</dbReference>
<keyword evidence="3" id="KW-0276">Fatty acid metabolism</keyword>
<keyword evidence="3" id="KW-0521">NADP</keyword>
<keyword evidence="3" id="KW-0275">Fatty acid biosynthesis</keyword>
<dbReference type="SUPFAM" id="SSF51735">
    <property type="entry name" value="NAD(P)-binding Rossmann-fold domains"/>
    <property type="match status" value="1"/>
</dbReference>
<dbReference type="PRINTS" id="PR00081">
    <property type="entry name" value="GDHRDH"/>
</dbReference>
<accession>A0ABX9QK85</accession>
<comment type="subunit">
    <text evidence="3">Homotetramer.</text>
</comment>
<dbReference type="InterPro" id="IPR057326">
    <property type="entry name" value="KR_dom"/>
</dbReference>
<name>A0ABX9QK85_9BACT</name>
<protein>
    <recommendedName>
        <fullName evidence="3">3-oxoacyl-[acyl-carrier-protein] reductase</fullName>
        <ecNumber evidence="3">1.1.1.100</ecNumber>
    </recommendedName>
</protein>
<keyword evidence="2 3" id="KW-0560">Oxidoreductase</keyword>
<dbReference type="PANTHER" id="PTHR42879">
    <property type="entry name" value="3-OXOACYL-(ACYL-CARRIER-PROTEIN) REDUCTASE"/>
    <property type="match status" value="1"/>
</dbReference>
<dbReference type="GO" id="GO:0004316">
    <property type="term" value="F:3-oxoacyl-[acyl-carrier-protein] reductase (NADPH) activity"/>
    <property type="evidence" value="ECO:0007669"/>
    <property type="project" value="UniProtKB-EC"/>
</dbReference>
<dbReference type="EMBL" id="RAWI01000071">
    <property type="protein sequence ID" value="RKI10659.1"/>
    <property type="molecule type" value="Genomic_DNA"/>
</dbReference>
<dbReference type="PRINTS" id="PR00080">
    <property type="entry name" value="SDRFAMILY"/>
</dbReference>
<dbReference type="RefSeq" id="WP_120533844.1">
    <property type="nucleotide sequence ID" value="NZ_RAWI01000071.1"/>
</dbReference>
<comment type="caution">
    <text evidence="5">The sequence shown here is derived from an EMBL/GenBank/DDBJ whole genome shotgun (WGS) entry which is preliminary data.</text>
</comment>